<dbReference type="SUPFAM" id="SSF48498">
    <property type="entry name" value="Tetracyclin repressor-like, C-terminal domain"/>
    <property type="match status" value="1"/>
</dbReference>
<protein>
    <submittedName>
        <fullName evidence="6">TetR/AcrR family transcriptional regulator</fullName>
    </submittedName>
</protein>
<feature type="domain" description="HTH tetR-type" evidence="5">
    <location>
        <begin position="33"/>
        <end position="93"/>
    </location>
</feature>
<accession>A0ABX1RC07</accession>
<dbReference type="EMBL" id="JAAXKY010000032">
    <property type="protein sequence ID" value="NMH77907.1"/>
    <property type="molecule type" value="Genomic_DNA"/>
</dbReference>
<organism evidence="6 7">
    <name type="scientific">Pseudonocardia xinjiangensis</name>
    <dbReference type="NCBI Taxonomy" id="75289"/>
    <lineage>
        <taxon>Bacteria</taxon>
        <taxon>Bacillati</taxon>
        <taxon>Actinomycetota</taxon>
        <taxon>Actinomycetes</taxon>
        <taxon>Pseudonocardiales</taxon>
        <taxon>Pseudonocardiaceae</taxon>
        <taxon>Pseudonocardia</taxon>
    </lineage>
</organism>
<dbReference type="Gene3D" id="1.10.10.60">
    <property type="entry name" value="Homeodomain-like"/>
    <property type="match status" value="1"/>
</dbReference>
<dbReference type="InterPro" id="IPR009057">
    <property type="entry name" value="Homeodomain-like_sf"/>
</dbReference>
<reference evidence="6 7" key="1">
    <citation type="submission" date="2020-04" db="EMBL/GenBank/DDBJ databases">
        <authorList>
            <person name="Klaysubun C."/>
            <person name="Duangmal K."/>
            <person name="Lipun K."/>
        </authorList>
    </citation>
    <scope>NUCLEOTIDE SEQUENCE [LARGE SCALE GENOMIC DNA]</scope>
    <source>
        <strain evidence="6 7">JCM 11839</strain>
    </source>
</reference>
<comment type="caution">
    <text evidence="6">The sequence shown here is derived from an EMBL/GenBank/DDBJ whole genome shotgun (WGS) entry which is preliminary data.</text>
</comment>
<dbReference type="InterPro" id="IPR036271">
    <property type="entry name" value="Tet_transcr_reg_TetR-rel_C_sf"/>
</dbReference>
<dbReference type="Gene3D" id="1.10.357.10">
    <property type="entry name" value="Tetracycline Repressor, domain 2"/>
    <property type="match status" value="1"/>
</dbReference>
<dbReference type="InterPro" id="IPR050109">
    <property type="entry name" value="HTH-type_TetR-like_transc_reg"/>
</dbReference>
<dbReference type="PANTHER" id="PTHR30055:SF151">
    <property type="entry name" value="TRANSCRIPTIONAL REGULATORY PROTEIN"/>
    <property type="match status" value="1"/>
</dbReference>
<feature type="DNA-binding region" description="H-T-H motif" evidence="4">
    <location>
        <begin position="56"/>
        <end position="75"/>
    </location>
</feature>
<dbReference type="PANTHER" id="PTHR30055">
    <property type="entry name" value="HTH-TYPE TRANSCRIPTIONAL REGULATOR RUTR"/>
    <property type="match status" value="1"/>
</dbReference>
<name>A0ABX1RC07_9PSEU</name>
<keyword evidence="3" id="KW-0804">Transcription</keyword>
<dbReference type="Pfam" id="PF00440">
    <property type="entry name" value="TetR_N"/>
    <property type="match status" value="1"/>
</dbReference>
<evidence type="ECO:0000256" key="4">
    <source>
        <dbReference type="PROSITE-ProRule" id="PRU00335"/>
    </source>
</evidence>
<evidence type="ECO:0000256" key="1">
    <source>
        <dbReference type="ARBA" id="ARBA00023015"/>
    </source>
</evidence>
<keyword evidence="7" id="KW-1185">Reference proteome</keyword>
<dbReference type="SUPFAM" id="SSF46689">
    <property type="entry name" value="Homeodomain-like"/>
    <property type="match status" value="1"/>
</dbReference>
<gene>
    <name evidence="6" type="ORF">HF577_12535</name>
</gene>
<evidence type="ECO:0000313" key="7">
    <source>
        <dbReference type="Proteomes" id="UP001296706"/>
    </source>
</evidence>
<dbReference type="PROSITE" id="PS50977">
    <property type="entry name" value="HTH_TETR_2"/>
    <property type="match status" value="1"/>
</dbReference>
<evidence type="ECO:0000259" key="5">
    <source>
        <dbReference type="PROSITE" id="PS50977"/>
    </source>
</evidence>
<sequence length="261" mass="27281">MVVLAGSGDAARSLPLLWREPAPPARRPGPRPGLGVDAIVAAAVAAADETGVAGLSMRAVAERLGVTAMALYTYVPGKNELIDLIYDGVHAELPGDHALPAGWRAGVTAWAEDLVALYVRHPWALQVSFARPVLGPHEQAVLEDVVGILRSTGSSPEVLRRVVSMLFHIVRGTAGTIAESRAAAEGGSEQEWWAGRAAVLAEIVPDFADRFPQSTWLGSAGAQHPADDPTPYLEREARAALAVGLAVLLDGVEAAHGDPAP</sequence>
<dbReference type="RefSeq" id="WP_169395977.1">
    <property type="nucleotide sequence ID" value="NZ_BAAAJH010000037.1"/>
</dbReference>
<dbReference type="Proteomes" id="UP001296706">
    <property type="component" value="Unassembled WGS sequence"/>
</dbReference>
<keyword evidence="1" id="KW-0805">Transcription regulation</keyword>
<evidence type="ECO:0000256" key="3">
    <source>
        <dbReference type="ARBA" id="ARBA00023163"/>
    </source>
</evidence>
<evidence type="ECO:0000256" key="2">
    <source>
        <dbReference type="ARBA" id="ARBA00023125"/>
    </source>
</evidence>
<dbReference type="InterPro" id="IPR004111">
    <property type="entry name" value="Repressor_TetR_C"/>
</dbReference>
<dbReference type="Pfam" id="PF02909">
    <property type="entry name" value="TetR_C_1"/>
    <property type="match status" value="1"/>
</dbReference>
<evidence type="ECO:0000313" key="6">
    <source>
        <dbReference type="EMBL" id="NMH77907.1"/>
    </source>
</evidence>
<proteinExistence type="predicted"/>
<keyword evidence="2 4" id="KW-0238">DNA-binding</keyword>
<dbReference type="InterPro" id="IPR001647">
    <property type="entry name" value="HTH_TetR"/>
</dbReference>